<dbReference type="Proteomes" id="UP000281391">
    <property type="component" value="Chromosome"/>
</dbReference>
<evidence type="ECO:0000256" key="3">
    <source>
        <dbReference type="ARBA" id="ARBA00023163"/>
    </source>
</evidence>
<dbReference type="InterPro" id="IPR036390">
    <property type="entry name" value="WH_DNA-bd_sf"/>
</dbReference>
<dbReference type="PRINTS" id="PR00035">
    <property type="entry name" value="HTHGNTR"/>
</dbReference>
<dbReference type="KEGG" id="sof:NCTC11214_01698"/>
<reference evidence="4 5" key="1">
    <citation type="submission" date="2018-12" db="EMBL/GenBank/DDBJ databases">
        <authorList>
            <consortium name="Pathogen Informatics"/>
        </authorList>
    </citation>
    <scope>NUCLEOTIDE SEQUENCE [LARGE SCALE GENOMIC DNA]</scope>
    <source>
        <strain evidence="4 5">NCTC11214</strain>
    </source>
</reference>
<evidence type="ECO:0000313" key="5">
    <source>
        <dbReference type="Proteomes" id="UP000281391"/>
    </source>
</evidence>
<keyword evidence="2" id="KW-0238">DNA-binding</keyword>
<dbReference type="Pfam" id="PF07729">
    <property type="entry name" value="FCD"/>
    <property type="match status" value="1"/>
</dbReference>
<organism evidence="4 5">
    <name type="scientific">Serratia odorifera</name>
    <dbReference type="NCBI Taxonomy" id="618"/>
    <lineage>
        <taxon>Bacteria</taxon>
        <taxon>Pseudomonadati</taxon>
        <taxon>Pseudomonadota</taxon>
        <taxon>Gammaproteobacteria</taxon>
        <taxon>Enterobacterales</taxon>
        <taxon>Yersiniaceae</taxon>
        <taxon>Serratia</taxon>
    </lineage>
</organism>
<keyword evidence="1" id="KW-0805">Transcription regulation</keyword>
<name>A0A3S4E7Q8_SEROD</name>
<dbReference type="RefSeq" id="WP_004956846.1">
    <property type="nucleotide sequence ID" value="NZ_JAEKCK010000020.1"/>
</dbReference>
<proteinExistence type="predicted"/>
<dbReference type="InterPro" id="IPR036388">
    <property type="entry name" value="WH-like_DNA-bd_sf"/>
</dbReference>
<gene>
    <name evidence="4" type="primary">lutR_2</name>
    <name evidence="4" type="ORF">NCTC11214_01698</name>
</gene>
<protein>
    <submittedName>
        <fullName evidence="4">L-lactate utilization operon repressor</fullName>
    </submittedName>
</protein>
<dbReference type="EMBL" id="LR134117">
    <property type="protein sequence ID" value="VDZ55293.1"/>
    <property type="molecule type" value="Genomic_DNA"/>
</dbReference>
<keyword evidence="3" id="KW-0804">Transcription</keyword>
<sequence length="233" mass="26168">MQFNAQQRAAQRNLSYLLAEKLGQQILAGEFAAGSILPGEMELAEAFGVSRTAVREAVKILAAKGMLLPRPRIGTRVMPQSQWNFLDQELLTWWMTRENFDQVMQHFLIMRTSLEPQACALAATHASKQQKAQLEMLMAEMRALHDEFDRERWIQVDTQFHQLIYKASGNPFLTSFANLFSSVYQSYFRAITGNEVIKLPHHQAIVDAILAADGSAALAACQVLLSEKDPSSI</sequence>
<dbReference type="SUPFAM" id="SSF46785">
    <property type="entry name" value="Winged helix' DNA-binding domain"/>
    <property type="match status" value="1"/>
</dbReference>
<dbReference type="GO" id="GO:0003700">
    <property type="term" value="F:DNA-binding transcription factor activity"/>
    <property type="evidence" value="ECO:0007669"/>
    <property type="project" value="InterPro"/>
</dbReference>
<dbReference type="InterPro" id="IPR011711">
    <property type="entry name" value="GntR_C"/>
</dbReference>
<dbReference type="PANTHER" id="PTHR43537:SF44">
    <property type="entry name" value="GNTR FAMILY REGULATORY PROTEIN"/>
    <property type="match status" value="1"/>
</dbReference>
<dbReference type="Pfam" id="PF00392">
    <property type="entry name" value="GntR"/>
    <property type="match status" value="1"/>
</dbReference>
<dbReference type="SMART" id="SM00345">
    <property type="entry name" value="HTH_GNTR"/>
    <property type="match status" value="1"/>
</dbReference>
<dbReference type="SUPFAM" id="SSF48008">
    <property type="entry name" value="GntR ligand-binding domain-like"/>
    <property type="match status" value="1"/>
</dbReference>
<dbReference type="AlphaFoldDB" id="A0A3S4E7Q8"/>
<dbReference type="SMART" id="SM00895">
    <property type="entry name" value="FCD"/>
    <property type="match status" value="1"/>
</dbReference>
<dbReference type="CDD" id="cd07377">
    <property type="entry name" value="WHTH_GntR"/>
    <property type="match status" value="1"/>
</dbReference>
<dbReference type="Gene3D" id="1.10.10.10">
    <property type="entry name" value="Winged helix-like DNA-binding domain superfamily/Winged helix DNA-binding domain"/>
    <property type="match status" value="1"/>
</dbReference>
<evidence type="ECO:0000256" key="1">
    <source>
        <dbReference type="ARBA" id="ARBA00023015"/>
    </source>
</evidence>
<dbReference type="PROSITE" id="PS50949">
    <property type="entry name" value="HTH_GNTR"/>
    <property type="match status" value="1"/>
</dbReference>
<dbReference type="InterPro" id="IPR008920">
    <property type="entry name" value="TF_FadR/GntR_C"/>
</dbReference>
<dbReference type="GO" id="GO:0003677">
    <property type="term" value="F:DNA binding"/>
    <property type="evidence" value="ECO:0007669"/>
    <property type="project" value="UniProtKB-KW"/>
</dbReference>
<dbReference type="InterPro" id="IPR000524">
    <property type="entry name" value="Tscrpt_reg_HTH_GntR"/>
</dbReference>
<dbReference type="PANTHER" id="PTHR43537">
    <property type="entry name" value="TRANSCRIPTIONAL REGULATOR, GNTR FAMILY"/>
    <property type="match status" value="1"/>
</dbReference>
<accession>A0A3S4E7Q8</accession>
<evidence type="ECO:0000256" key="2">
    <source>
        <dbReference type="ARBA" id="ARBA00023125"/>
    </source>
</evidence>
<evidence type="ECO:0000313" key="4">
    <source>
        <dbReference type="EMBL" id="VDZ55293.1"/>
    </source>
</evidence>
<dbReference type="Gene3D" id="1.20.120.530">
    <property type="entry name" value="GntR ligand-binding domain-like"/>
    <property type="match status" value="1"/>
</dbReference>